<dbReference type="RefSeq" id="WP_160545996.1">
    <property type="nucleotide sequence ID" value="NZ_JBHLUU010000127.1"/>
</dbReference>
<keyword evidence="2" id="KW-1185">Reference proteome</keyword>
<sequence>MTSSKKNSDSQSIDKWLETLFLDPLTTFLDETAFRIDIFESGTQFIIEADIPNPSTETTVSLQENMVVISVNCGGKIRTRKVDWPFDVRQHEVSAYQIDQVLEITIDKEKTLASVDRLIEIKR</sequence>
<evidence type="ECO:0000313" key="1">
    <source>
        <dbReference type="EMBL" id="MFC0478087.1"/>
    </source>
</evidence>
<gene>
    <name evidence="1" type="ORF">ACFFHF_23135</name>
</gene>
<dbReference type="SUPFAM" id="SSF49764">
    <property type="entry name" value="HSP20-like chaperones"/>
    <property type="match status" value="1"/>
</dbReference>
<proteinExistence type="predicted"/>
<protein>
    <recommendedName>
        <fullName evidence="3">Hsp20/alpha crystallin family protein</fullName>
    </recommendedName>
</protein>
<dbReference type="Gene3D" id="2.60.40.790">
    <property type="match status" value="1"/>
</dbReference>
<accession>A0ABV6KXN7</accession>
<dbReference type="CDD" id="cd00298">
    <property type="entry name" value="ACD_sHsps_p23-like"/>
    <property type="match status" value="1"/>
</dbReference>
<reference evidence="1 2" key="1">
    <citation type="submission" date="2024-09" db="EMBL/GenBank/DDBJ databases">
        <authorList>
            <person name="Sun Q."/>
            <person name="Mori K."/>
        </authorList>
    </citation>
    <scope>NUCLEOTIDE SEQUENCE [LARGE SCALE GENOMIC DNA]</scope>
    <source>
        <strain evidence="1 2">CGMCC 1.9126</strain>
    </source>
</reference>
<organism evidence="1 2">
    <name type="scientific">Robertmurraya beringensis</name>
    <dbReference type="NCBI Taxonomy" id="641660"/>
    <lineage>
        <taxon>Bacteria</taxon>
        <taxon>Bacillati</taxon>
        <taxon>Bacillota</taxon>
        <taxon>Bacilli</taxon>
        <taxon>Bacillales</taxon>
        <taxon>Bacillaceae</taxon>
        <taxon>Robertmurraya</taxon>
    </lineage>
</organism>
<name>A0ABV6KXN7_9BACI</name>
<dbReference type="InterPro" id="IPR008978">
    <property type="entry name" value="HSP20-like_chaperone"/>
</dbReference>
<dbReference type="EMBL" id="JBHLUU010000127">
    <property type="protein sequence ID" value="MFC0478087.1"/>
    <property type="molecule type" value="Genomic_DNA"/>
</dbReference>
<evidence type="ECO:0008006" key="3">
    <source>
        <dbReference type="Google" id="ProtNLM"/>
    </source>
</evidence>
<evidence type="ECO:0000313" key="2">
    <source>
        <dbReference type="Proteomes" id="UP001589738"/>
    </source>
</evidence>
<comment type="caution">
    <text evidence="1">The sequence shown here is derived from an EMBL/GenBank/DDBJ whole genome shotgun (WGS) entry which is preliminary data.</text>
</comment>
<dbReference type="Proteomes" id="UP001589738">
    <property type="component" value="Unassembled WGS sequence"/>
</dbReference>